<dbReference type="OrthoDB" id="4850014at2759"/>
<gene>
    <name evidence="2" type="ORF">CSUB01_04254</name>
</gene>
<dbReference type="HOGENOM" id="CLU_1875311_0_0_1"/>
<comment type="caution">
    <text evidence="2">The sequence shown here is derived from an EMBL/GenBank/DDBJ whole genome shotgun (WGS) entry which is preliminary data.</text>
</comment>
<organism evidence="2 3">
    <name type="scientific">Colletotrichum sublineola</name>
    <name type="common">Sorghum anthracnose fungus</name>
    <dbReference type="NCBI Taxonomy" id="1173701"/>
    <lineage>
        <taxon>Eukaryota</taxon>
        <taxon>Fungi</taxon>
        <taxon>Dikarya</taxon>
        <taxon>Ascomycota</taxon>
        <taxon>Pezizomycotina</taxon>
        <taxon>Sordariomycetes</taxon>
        <taxon>Hypocreomycetidae</taxon>
        <taxon>Glomerellales</taxon>
        <taxon>Glomerellaceae</taxon>
        <taxon>Colletotrichum</taxon>
        <taxon>Colletotrichum graminicola species complex</taxon>
    </lineage>
</organism>
<reference evidence="3" key="1">
    <citation type="journal article" date="2014" name="Genome Announc.">
        <title>Draft genome sequence of Colletotrichum sublineola, a destructive pathogen of cultivated sorghum.</title>
        <authorList>
            <person name="Baroncelli R."/>
            <person name="Sanz-Martin J.M."/>
            <person name="Rech G.E."/>
            <person name="Sukno S.A."/>
            <person name="Thon M.R."/>
        </authorList>
    </citation>
    <scope>NUCLEOTIDE SEQUENCE [LARGE SCALE GENOMIC DNA]</scope>
    <source>
        <strain evidence="3">TX430BB</strain>
    </source>
</reference>
<evidence type="ECO:0000313" key="3">
    <source>
        <dbReference type="Proteomes" id="UP000027238"/>
    </source>
</evidence>
<feature type="region of interest" description="Disordered" evidence="1">
    <location>
        <begin position="110"/>
        <end position="136"/>
    </location>
</feature>
<proteinExistence type="predicted"/>
<evidence type="ECO:0000256" key="1">
    <source>
        <dbReference type="SAM" id="MobiDB-lite"/>
    </source>
</evidence>
<dbReference type="STRING" id="1173701.A0A066XP25"/>
<sequence length="136" mass="15307">MGLGGWFRDLDKQFRATATPSTWALRKPRRGLSGQSPQVGHQSVIRAFSDLQPSAATTAMEYRPKGVHTKHLKEADRTRIRTLYFDAYMPPKVIAKQTGYTLSQVRNAVRADSAAVKPRSGRPRRPKKDQEKAESK</sequence>
<protein>
    <submittedName>
        <fullName evidence="2">Uncharacterized protein</fullName>
    </submittedName>
</protein>
<keyword evidence="3" id="KW-1185">Reference proteome</keyword>
<dbReference type="Proteomes" id="UP000027238">
    <property type="component" value="Unassembled WGS sequence"/>
</dbReference>
<dbReference type="AlphaFoldDB" id="A0A066XP25"/>
<dbReference type="eggNOG" id="ENOG502RJD0">
    <property type="taxonomic scope" value="Eukaryota"/>
</dbReference>
<name>A0A066XP25_COLSU</name>
<evidence type="ECO:0000313" key="2">
    <source>
        <dbReference type="EMBL" id="KDN67491.1"/>
    </source>
</evidence>
<accession>A0A066XP25</accession>
<dbReference type="EMBL" id="JMSE01000798">
    <property type="protein sequence ID" value="KDN67491.1"/>
    <property type="molecule type" value="Genomic_DNA"/>
</dbReference>